<dbReference type="HAMAP" id="MF_01074">
    <property type="entry name" value="LarC"/>
    <property type="match status" value="1"/>
</dbReference>
<dbReference type="RefSeq" id="WP_370596482.1">
    <property type="nucleotide sequence ID" value="NZ_JALBUR010000031.1"/>
</dbReference>
<protein>
    <recommendedName>
        <fullName evidence="2">Pyridinium-3,5-bisthiocarboxylic acid mononucleotide nickel insertion protein</fullName>
        <shortName evidence="2">P2TMN nickel insertion protein</shortName>
        <ecNumber evidence="2">4.99.1.12</ecNumber>
    </recommendedName>
    <alternativeName>
        <fullName evidence="2">Nickel-pincer cofactor biosynthesis protein LarC</fullName>
    </alternativeName>
</protein>
<dbReference type="PANTHER" id="PTHR36566">
    <property type="entry name" value="NICKEL INSERTION PROTEIN-RELATED"/>
    <property type="match status" value="1"/>
</dbReference>
<dbReference type="AlphaFoldDB" id="A0AB35U814"/>
<accession>A0AB35U814</accession>
<dbReference type="EMBL" id="JALBUR010000031">
    <property type="protein sequence ID" value="MDX8420316.1"/>
    <property type="molecule type" value="Genomic_DNA"/>
</dbReference>
<dbReference type="Pfam" id="PF01969">
    <property type="entry name" value="Ni_insertion"/>
    <property type="match status" value="1"/>
</dbReference>
<dbReference type="GO" id="GO:0051604">
    <property type="term" value="P:protein maturation"/>
    <property type="evidence" value="ECO:0007669"/>
    <property type="project" value="UniProtKB-UniRule"/>
</dbReference>
<name>A0AB35U814_9FIRM</name>
<evidence type="ECO:0000256" key="2">
    <source>
        <dbReference type="HAMAP-Rule" id="MF_01074"/>
    </source>
</evidence>
<dbReference type="NCBIfam" id="TIGR00299">
    <property type="entry name" value="nickel pincer cofactor biosynthesis protein LarC"/>
    <property type="match status" value="1"/>
</dbReference>
<evidence type="ECO:0000313" key="4">
    <source>
        <dbReference type="Proteomes" id="UP001286174"/>
    </source>
</evidence>
<dbReference type="InterPro" id="IPR002822">
    <property type="entry name" value="Ni_insertion"/>
</dbReference>
<dbReference type="Proteomes" id="UP001286174">
    <property type="component" value="Unassembled WGS sequence"/>
</dbReference>
<keyword evidence="4" id="KW-1185">Reference proteome</keyword>
<keyword evidence="2" id="KW-0456">Lyase</keyword>
<evidence type="ECO:0000256" key="1">
    <source>
        <dbReference type="ARBA" id="ARBA00022596"/>
    </source>
</evidence>
<comment type="catalytic activity">
    <reaction evidence="2">
        <text>Ni(II)-pyridinium-3,5-bisthiocarboxylate mononucleotide = pyridinium-3,5-bisthiocarboxylate mononucleotide + Ni(2+)</text>
        <dbReference type="Rhea" id="RHEA:54784"/>
        <dbReference type="ChEBI" id="CHEBI:49786"/>
        <dbReference type="ChEBI" id="CHEBI:137372"/>
        <dbReference type="ChEBI" id="CHEBI:137373"/>
        <dbReference type="EC" id="4.99.1.12"/>
    </reaction>
</comment>
<reference evidence="3 4" key="1">
    <citation type="submission" date="2022-03" db="EMBL/GenBank/DDBJ databases">
        <title>Novel taxa within the pig intestine.</title>
        <authorList>
            <person name="Wylensek D."/>
            <person name="Bishof K."/>
            <person name="Afrizal A."/>
            <person name="Clavel T."/>
        </authorList>
    </citation>
    <scope>NUCLEOTIDE SEQUENCE [LARGE SCALE GENOMIC DNA]</scope>
    <source>
        <strain evidence="3 4">CLA-KB-P133</strain>
    </source>
</reference>
<comment type="function">
    <text evidence="2">Involved in the biosynthesis of a nickel-pincer cofactor ((SCS)Ni(II) pincer complex). Binds Ni(2+), and functions in nickel delivery to pyridinium-3,5-bisthiocarboxylic acid mononucleotide (P2TMN), to form the mature cofactor. Is thus probably required for the activation of nickel-pincer cofactor-dependent enzymes.</text>
</comment>
<gene>
    <name evidence="2 3" type="primary">larC</name>
    <name evidence="3" type="ORF">MOZ60_09480</name>
</gene>
<comment type="similarity">
    <text evidence="2">Belongs to the LarC family.</text>
</comment>
<keyword evidence="1 2" id="KW-0533">Nickel</keyword>
<dbReference type="GO" id="GO:0016829">
    <property type="term" value="F:lyase activity"/>
    <property type="evidence" value="ECO:0007669"/>
    <property type="project" value="UniProtKB-UniRule"/>
</dbReference>
<dbReference type="Gene3D" id="3.30.70.1380">
    <property type="entry name" value="Transcriptional regulatory protein pf0864 domain like"/>
    <property type="match status" value="1"/>
</dbReference>
<comment type="caution">
    <text evidence="3">The sequence shown here is derived from an EMBL/GenBank/DDBJ whole genome shotgun (WGS) entry which is preliminary data.</text>
</comment>
<sequence length="391" mass="43236">MKILYLDCHMGASGDLLNSALSELVDQRKYLEIMNHCGLEGIHFQASVKENGGVSGSHIEVLIDGHTEEEPQSHHHHHEHHTMAEIMDTIDSLQLSEHVRQKTKAVYQLLAEAESKAHRMPVSEIHLHEVGMKDAIADIAGCCVLMEMIAPDRVYTGSLRTGSGTVHCAHGILPVPAPAVAALLEGMPFEKGDVDGELLTPTGAALLKHFTDSYDNPPRMILDKQGVGVGSRTYQEPDVLRAYLGEINDDGDVVELAASMDDMTGEEIGFAANKLMAAGALDVYTTPIYMKKNRPGTLFTCMCLKRDEQRMIALMFKHLSTLGIRSYASKRYVMKRTMNEWQTPYGMVHEKTAAGYGTKRAKLEYEDLARIADEADISLYDARKLVQASKK</sequence>
<dbReference type="PANTHER" id="PTHR36566:SF1">
    <property type="entry name" value="PYRIDINIUM-3,5-BISTHIOCARBOXYLIC ACID MONONUCLEOTIDE NICKEL INSERTION PROTEIN"/>
    <property type="match status" value="1"/>
</dbReference>
<organism evidence="3 4">
    <name type="scientific">Grylomicrobium aquisgranensis</name>
    <dbReference type="NCBI Taxonomy" id="2926318"/>
    <lineage>
        <taxon>Bacteria</taxon>
        <taxon>Bacillati</taxon>
        <taxon>Bacillota</taxon>
        <taxon>Erysipelotrichia</taxon>
        <taxon>Erysipelotrichales</taxon>
        <taxon>Erysipelotrichaceae</taxon>
        <taxon>Grylomicrobium</taxon>
    </lineage>
</organism>
<dbReference type="GO" id="GO:0016151">
    <property type="term" value="F:nickel cation binding"/>
    <property type="evidence" value="ECO:0007669"/>
    <property type="project" value="UniProtKB-UniRule"/>
</dbReference>
<proteinExistence type="inferred from homology"/>
<evidence type="ECO:0000313" key="3">
    <source>
        <dbReference type="EMBL" id="MDX8420316.1"/>
    </source>
</evidence>
<dbReference type="EC" id="4.99.1.12" evidence="2"/>